<dbReference type="Proteomes" id="UP000660262">
    <property type="component" value="Unassembled WGS sequence"/>
</dbReference>
<keyword evidence="4 7" id="KW-0812">Transmembrane</keyword>
<keyword evidence="6 7" id="KW-0472">Membrane</keyword>
<evidence type="ECO:0000256" key="5">
    <source>
        <dbReference type="ARBA" id="ARBA00022989"/>
    </source>
</evidence>
<reference evidence="8" key="1">
    <citation type="submission" date="2020-10" db="EMBL/GenBank/DDBJ databases">
        <title>Unveiling of a novel bifunctional photoreceptor, Dualchrome1, isolated from a cosmopolitan green alga.</title>
        <authorList>
            <person name="Suzuki S."/>
            <person name="Kawachi M."/>
        </authorList>
    </citation>
    <scope>NUCLEOTIDE SEQUENCE</scope>
    <source>
        <strain evidence="8">NIES 2893</strain>
    </source>
</reference>
<gene>
    <name evidence="8" type="ORF">PPROV_000470100</name>
</gene>
<accession>A0A830HFT3</accession>
<evidence type="ECO:0000256" key="2">
    <source>
        <dbReference type="ARBA" id="ARBA00022448"/>
    </source>
</evidence>
<evidence type="ECO:0000256" key="3">
    <source>
        <dbReference type="ARBA" id="ARBA00022475"/>
    </source>
</evidence>
<feature type="transmembrane region" description="Helical" evidence="7">
    <location>
        <begin position="78"/>
        <end position="99"/>
    </location>
</feature>
<organism evidence="8 9">
    <name type="scientific">Pycnococcus provasolii</name>
    <dbReference type="NCBI Taxonomy" id="41880"/>
    <lineage>
        <taxon>Eukaryota</taxon>
        <taxon>Viridiplantae</taxon>
        <taxon>Chlorophyta</taxon>
        <taxon>Pseudoscourfieldiophyceae</taxon>
        <taxon>Pseudoscourfieldiales</taxon>
        <taxon>Pycnococcaceae</taxon>
        <taxon>Pycnococcus</taxon>
    </lineage>
</organism>
<keyword evidence="5 7" id="KW-1133">Transmembrane helix</keyword>
<evidence type="ECO:0000256" key="1">
    <source>
        <dbReference type="ARBA" id="ARBA00004651"/>
    </source>
</evidence>
<evidence type="ECO:0000313" key="9">
    <source>
        <dbReference type="Proteomes" id="UP000660262"/>
    </source>
</evidence>
<keyword evidence="3" id="KW-1003">Cell membrane</keyword>
<comment type="subcellular location">
    <subcellularLocation>
        <location evidence="1">Cell membrane</location>
        <topology evidence="1">Multi-pass membrane protein</topology>
    </subcellularLocation>
</comment>
<feature type="transmembrane region" description="Helical" evidence="7">
    <location>
        <begin position="173"/>
        <end position="195"/>
    </location>
</feature>
<dbReference type="AlphaFoldDB" id="A0A830HFT3"/>
<evidence type="ECO:0000256" key="7">
    <source>
        <dbReference type="SAM" id="Phobius"/>
    </source>
</evidence>
<dbReference type="PANTHER" id="PTHR30047">
    <property type="entry name" value="HIGH-AFFINITY CHOLINE TRANSPORT PROTEIN-RELATED"/>
    <property type="match status" value="1"/>
</dbReference>
<dbReference type="GO" id="GO:0005886">
    <property type="term" value="C:plasma membrane"/>
    <property type="evidence" value="ECO:0007669"/>
    <property type="project" value="UniProtKB-SubCell"/>
</dbReference>
<dbReference type="Pfam" id="PF02028">
    <property type="entry name" value="BCCT"/>
    <property type="match status" value="1"/>
</dbReference>
<feature type="transmembrane region" description="Helical" evidence="7">
    <location>
        <begin position="139"/>
        <end position="161"/>
    </location>
</feature>
<protein>
    <submittedName>
        <fullName evidence="8">Uncharacterized protein</fullName>
    </submittedName>
</protein>
<sequence length="273" mass="29682">MMSYGEVWKFLVVIGLISVVLYFITSSDSGSYIDDLLSAGGLEHPPVAQKVFWCFTEGACATALLVSGGSAALGALQSVSIVAGMPYTFVICFACTSLWEACRMDYQEEDLLANQGDFTTHVLDVFEMMEMRQLGGPNAMARLTSLVVGTFAPFVAVFRAVNKMFENNKISGALTNIVIACFFLLWPILHIAAAAKDDKKNKKTTATMGWVFYLMFCLIVAAVRSGVRTAKKINGSLISDFFTTMMMYPMVCSQLMLDDFSTSNGVNSLPGGV</sequence>
<feature type="transmembrane region" description="Helical" evidence="7">
    <location>
        <begin position="47"/>
        <end position="66"/>
    </location>
</feature>
<feature type="transmembrane region" description="Helical" evidence="7">
    <location>
        <begin position="207"/>
        <end position="225"/>
    </location>
</feature>
<dbReference type="InterPro" id="IPR000060">
    <property type="entry name" value="BCCT_transptr"/>
</dbReference>
<proteinExistence type="predicted"/>
<dbReference type="GO" id="GO:0022857">
    <property type="term" value="F:transmembrane transporter activity"/>
    <property type="evidence" value="ECO:0007669"/>
    <property type="project" value="InterPro"/>
</dbReference>
<keyword evidence="2" id="KW-0813">Transport</keyword>
<dbReference type="PANTHER" id="PTHR30047:SF7">
    <property type="entry name" value="HIGH-AFFINITY CHOLINE TRANSPORT PROTEIN"/>
    <property type="match status" value="1"/>
</dbReference>
<evidence type="ECO:0000313" key="8">
    <source>
        <dbReference type="EMBL" id="GHP05954.1"/>
    </source>
</evidence>
<feature type="transmembrane region" description="Helical" evidence="7">
    <location>
        <begin position="7"/>
        <end position="27"/>
    </location>
</feature>
<evidence type="ECO:0000256" key="4">
    <source>
        <dbReference type="ARBA" id="ARBA00022692"/>
    </source>
</evidence>
<dbReference type="OrthoDB" id="1045822at2759"/>
<evidence type="ECO:0000256" key="6">
    <source>
        <dbReference type="ARBA" id="ARBA00023136"/>
    </source>
</evidence>
<name>A0A830HFT3_9CHLO</name>
<comment type="caution">
    <text evidence="8">The sequence shown here is derived from an EMBL/GenBank/DDBJ whole genome shotgun (WGS) entry which is preliminary data.</text>
</comment>
<dbReference type="EMBL" id="BNJQ01000011">
    <property type="protein sequence ID" value="GHP05954.1"/>
    <property type="molecule type" value="Genomic_DNA"/>
</dbReference>
<keyword evidence="9" id="KW-1185">Reference proteome</keyword>